<evidence type="ECO:0000256" key="5">
    <source>
        <dbReference type="ARBA" id="ARBA00012458"/>
    </source>
</evidence>
<dbReference type="InterPro" id="IPR006390">
    <property type="entry name" value="DHP_synth_dom"/>
</dbReference>
<protein>
    <recommendedName>
        <fullName evidence="6">Dihydropteroate synthase</fullName>
        <ecNumber evidence="5">2.5.1.15</ecNumber>
    </recommendedName>
    <alternativeName>
        <fullName evidence="11">Dihydropteroate pyrophosphorylase</fullName>
    </alternativeName>
</protein>
<dbReference type="InterPro" id="IPR045031">
    <property type="entry name" value="DHP_synth-like"/>
</dbReference>
<keyword evidence="10" id="KW-0289">Folate biosynthesis</keyword>
<dbReference type="InterPro" id="IPR000489">
    <property type="entry name" value="Pterin-binding_dom"/>
</dbReference>
<gene>
    <name evidence="13" type="primary">folP</name>
    <name evidence="13" type="ORF">GW570_03785</name>
</gene>
<evidence type="ECO:0000313" key="13">
    <source>
        <dbReference type="EMBL" id="QIS46273.1"/>
    </source>
</evidence>
<proteinExistence type="inferred from homology"/>
<evidence type="ECO:0000256" key="8">
    <source>
        <dbReference type="ARBA" id="ARBA00022723"/>
    </source>
</evidence>
<comment type="pathway">
    <text evidence="3">Cofactor biosynthesis; tetrahydrofolate biosynthesis; 7,8-dihydrofolate from 2-amino-4-hydroxy-6-hydroxymethyl-7,8-dihydropteridine diphosphate and 4-aminobenzoate: step 1/2.</text>
</comment>
<evidence type="ECO:0000256" key="1">
    <source>
        <dbReference type="ARBA" id="ARBA00000012"/>
    </source>
</evidence>
<keyword evidence="7 13" id="KW-0808">Transferase</keyword>
<keyword evidence="14" id="KW-1185">Reference proteome</keyword>
<evidence type="ECO:0000256" key="6">
    <source>
        <dbReference type="ARBA" id="ARBA00016919"/>
    </source>
</evidence>
<evidence type="ECO:0000256" key="11">
    <source>
        <dbReference type="ARBA" id="ARBA00030193"/>
    </source>
</evidence>
<dbReference type="Proteomes" id="UP000503164">
    <property type="component" value="Chromosome"/>
</dbReference>
<name>A0AAE7CCZ3_9MICO</name>
<dbReference type="SUPFAM" id="SSF51717">
    <property type="entry name" value="Dihydropteroate synthetase-like"/>
    <property type="match status" value="1"/>
</dbReference>
<dbReference type="NCBIfam" id="TIGR01496">
    <property type="entry name" value="DHPS"/>
    <property type="match status" value="1"/>
</dbReference>
<dbReference type="EC" id="2.5.1.15" evidence="5"/>
<dbReference type="PANTHER" id="PTHR20941">
    <property type="entry name" value="FOLATE SYNTHESIS PROTEINS"/>
    <property type="match status" value="1"/>
</dbReference>
<evidence type="ECO:0000256" key="4">
    <source>
        <dbReference type="ARBA" id="ARBA00009503"/>
    </source>
</evidence>
<dbReference type="KEGG" id="ccap:AES38_03790"/>
<evidence type="ECO:0000313" key="14">
    <source>
        <dbReference type="Proteomes" id="UP000503164"/>
    </source>
</evidence>
<feature type="domain" description="Pterin-binding" evidence="12">
    <location>
        <begin position="1"/>
        <end position="252"/>
    </location>
</feature>
<dbReference type="GO" id="GO:0046654">
    <property type="term" value="P:tetrahydrofolate biosynthetic process"/>
    <property type="evidence" value="ECO:0007669"/>
    <property type="project" value="TreeGrafter"/>
</dbReference>
<dbReference type="Gene3D" id="3.20.20.20">
    <property type="entry name" value="Dihydropteroate synthase-like"/>
    <property type="match status" value="1"/>
</dbReference>
<sequence length="280" mass="28684">MGILNATPDSFSDGGRHLALDDALAHARRMVEQGADVVDVGGESTRPGAARVEADEELARVLPVVRGLADEGILVSVDTMRAATAEACVAAGARIVNDVSGGLADPAMAGVVADSAVDYVAMHWRGHSATMAARATYVDVVGEVRDELRARIDALTAAGIDPGRIVLDPGLGFAKEAAHDWQLLGSLDAVTDLGHRVLVGASRKRFLGRLLPEGASVEARDVPTAVVSALSARAGAWAVRVHDVASTRAALAVEGAWARGRAEAVAAASAGPSRPAGLSE</sequence>
<dbReference type="GO" id="GO:0004156">
    <property type="term" value="F:dihydropteroate synthase activity"/>
    <property type="evidence" value="ECO:0007669"/>
    <property type="project" value="UniProtKB-EC"/>
</dbReference>
<keyword evidence="8" id="KW-0479">Metal-binding</keyword>
<evidence type="ECO:0000256" key="10">
    <source>
        <dbReference type="ARBA" id="ARBA00022909"/>
    </source>
</evidence>
<accession>A0AAE7CCZ3</accession>
<dbReference type="GO" id="GO:0005829">
    <property type="term" value="C:cytosol"/>
    <property type="evidence" value="ECO:0007669"/>
    <property type="project" value="TreeGrafter"/>
</dbReference>
<dbReference type="InterPro" id="IPR011005">
    <property type="entry name" value="Dihydropteroate_synth-like_sf"/>
</dbReference>
<dbReference type="GO" id="GO:0046656">
    <property type="term" value="P:folic acid biosynthetic process"/>
    <property type="evidence" value="ECO:0007669"/>
    <property type="project" value="UniProtKB-KW"/>
</dbReference>
<comment type="similarity">
    <text evidence="4">Belongs to the DHPS family.</text>
</comment>
<dbReference type="EMBL" id="CP048049">
    <property type="protein sequence ID" value="QIS46273.1"/>
    <property type="molecule type" value="Genomic_DNA"/>
</dbReference>
<dbReference type="GO" id="GO:0046872">
    <property type="term" value="F:metal ion binding"/>
    <property type="evidence" value="ECO:0007669"/>
    <property type="project" value="UniProtKB-KW"/>
</dbReference>
<comment type="catalytic activity">
    <reaction evidence="1">
        <text>(7,8-dihydropterin-6-yl)methyl diphosphate + 4-aminobenzoate = 7,8-dihydropteroate + diphosphate</text>
        <dbReference type="Rhea" id="RHEA:19949"/>
        <dbReference type="ChEBI" id="CHEBI:17836"/>
        <dbReference type="ChEBI" id="CHEBI:17839"/>
        <dbReference type="ChEBI" id="CHEBI:33019"/>
        <dbReference type="ChEBI" id="CHEBI:72950"/>
        <dbReference type="EC" id="2.5.1.15"/>
    </reaction>
</comment>
<evidence type="ECO:0000256" key="9">
    <source>
        <dbReference type="ARBA" id="ARBA00022842"/>
    </source>
</evidence>
<evidence type="ECO:0000256" key="2">
    <source>
        <dbReference type="ARBA" id="ARBA00001946"/>
    </source>
</evidence>
<reference evidence="13 14" key="1">
    <citation type="journal article" date="2020" name="Mol. Plant Pathol.">
        <title>Plasmid composition and the chpG gene determine the virulence level of Clavibacter capsici natural isolates in pepper.</title>
        <authorList>
            <person name="Hwang I.S."/>
            <person name="Lee H.M."/>
            <person name="Oh E.J."/>
            <person name="Lee S."/>
            <person name="Heu S."/>
            <person name="Oh C.S."/>
        </authorList>
    </citation>
    <scope>NUCLEOTIDE SEQUENCE [LARGE SCALE GENOMIC DNA]</scope>
    <source>
        <strain evidence="13 14">1101</strain>
    </source>
</reference>
<keyword evidence="9" id="KW-0460">Magnesium</keyword>
<evidence type="ECO:0000259" key="12">
    <source>
        <dbReference type="PROSITE" id="PS50972"/>
    </source>
</evidence>
<dbReference type="PANTHER" id="PTHR20941:SF1">
    <property type="entry name" value="FOLIC ACID SYNTHESIS PROTEIN FOL1"/>
    <property type="match status" value="1"/>
</dbReference>
<dbReference type="Pfam" id="PF00809">
    <property type="entry name" value="Pterin_bind"/>
    <property type="match status" value="1"/>
</dbReference>
<evidence type="ECO:0000256" key="7">
    <source>
        <dbReference type="ARBA" id="ARBA00022679"/>
    </source>
</evidence>
<comment type="cofactor">
    <cofactor evidence="2">
        <name>Mg(2+)</name>
        <dbReference type="ChEBI" id="CHEBI:18420"/>
    </cofactor>
</comment>
<dbReference type="PROSITE" id="PS00793">
    <property type="entry name" value="DHPS_2"/>
    <property type="match status" value="1"/>
</dbReference>
<dbReference type="FunFam" id="3.20.20.20:FF:000006">
    <property type="entry name" value="Dihydropteroate synthase"/>
    <property type="match status" value="1"/>
</dbReference>
<organism evidence="13 14">
    <name type="scientific">Clavibacter capsici</name>
    <dbReference type="NCBI Taxonomy" id="1874630"/>
    <lineage>
        <taxon>Bacteria</taxon>
        <taxon>Bacillati</taxon>
        <taxon>Actinomycetota</taxon>
        <taxon>Actinomycetes</taxon>
        <taxon>Micrococcales</taxon>
        <taxon>Microbacteriaceae</taxon>
        <taxon>Clavibacter</taxon>
    </lineage>
</organism>
<dbReference type="PROSITE" id="PS50972">
    <property type="entry name" value="PTERIN_BINDING"/>
    <property type="match status" value="1"/>
</dbReference>
<evidence type="ECO:0000256" key="3">
    <source>
        <dbReference type="ARBA" id="ARBA00004763"/>
    </source>
</evidence>
<dbReference type="RefSeq" id="WP_053775654.1">
    <property type="nucleotide sequence ID" value="NZ_CP012573.1"/>
</dbReference>
<dbReference type="AlphaFoldDB" id="A0AAE7CCZ3"/>
<dbReference type="CDD" id="cd00739">
    <property type="entry name" value="DHPS"/>
    <property type="match status" value="1"/>
</dbReference>